<dbReference type="AlphaFoldDB" id="A0AAD3SQL8"/>
<comment type="caution">
    <text evidence="1">The sequence shown here is derived from an EMBL/GenBank/DDBJ whole genome shotgun (WGS) entry which is preliminary data.</text>
</comment>
<dbReference type="Proteomes" id="UP001279734">
    <property type="component" value="Unassembled WGS sequence"/>
</dbReference>
<keyword evidence="2" id="KW-1185">Reference proteome</keyword>
<organism evidence="1 2">
    <name type="scientific">Nepenthes gracilis</name>
    <name type="common">Slender pitcher plant</name>
    <dbReference type="NCBI Taxonomy" id="150966"/>
    <lineage>
        <taxon>Eukaryota</taxon>
        <taxon>Viridiplantae</taxon>
        <taxon>Streptophyta</taxon>
        <taxon>Embryophyta</taxon>
        <taxon>Tracheophyta</taxon>
        <taxon>Spermatophyta</taxon>
        <taxon>Magnoliopsida</taxon>
        <taxon>eudicotyledons</taxon>
        <taxon>Gunneridae</taxon>
        <taxon>Pentapetalae</taxon>
        <taxon>Caryophyllales</taxon>
        <taxon>Nepenthaceae</taxon>
        <taxon>Nepenthes</taxon>
    </lineage>
</organism>
<name>A0AAD3SQL8_NEPGR</name>
<protein>
    <submittedName>
        <fullName evidence="1">Uncharacterized protein</fullName>
    </submittedName>
</protein>
<dbReference type="EMBL" id="BSYO01000014">
    <property type="protein sequence ID" value="GMH14631.1"/>
    <property type="molecule type" value="Genomic_DNA"/>
</dbReference>
<evidence type="ECO:0000313" key="1">
    <source>
        <dbReference type="EMBL" id="GMH14631.1"/>
    </source>
</evidence>
<sequence length="121" mass="13528">MAEIASVFRTKQCWKWKGWNLRLDGMSIVQGLQLVNDRDVTPAEEFYRCSALNSGIHLAELVFYQEFVNVVLLVTVYFPVREELSSLSCICHEGSSVAINFAPVLLVVGLDAAWIGADSIF</sequence>
<gene>
    <name evidence="1" type="ORF">Nepgr_016472</name>
</gene>
<evidence type="ECO:0000313" key="2">
    <source>
        <dbReference type="Proteomes" id="UP001279734"/>
    </source>
</evidence>
<accession>A0AAD3SQL8</accession>
<proteinExistence type="predicted"/>
<reference evidence="1" key="1">
    <citation type="submission" date="2023-05" db="EMBL/GenBank/DDBJ databases">
        <title>Nepenthes gracilis genome sequencing.</title>
        <authorList>
            <person name="Fukushima K."/>
        </authorList>
    </citation>
    <scope>NUCLEOTIDE SEQUENCE</scope>
    <source>
        <strain evidence="1">SING2019-196</strain>
    </source>
</reference>